<protein>
    <submittedName>
        <fullName evidence="1">Uncharacterized protein</fullName>
    </submittedName>
</protein>
<gene>
    <name evidence="1" type="ORF">HNR44_000290</name>
</gene>
<accession>A0A841PPW3</accession>
<organism evidence="1 2">
    <name type="scientific">Geomicrobium halophilum</name>
    <dbReference type="NCBI Taxonomy" id="549000"/>
    <lineage>
        <taxon>Bacteria</taxon>
        <taxon>Bacillati</taxon>
        <taxon>Bacillota</taxon>
        <taxon>Bacilli</taxon>
        <taxon>Bacillales</taxon>
        <taxon>Geomicrobium</taxon>
    </lineage>
</organism>
<keyword evidence="2" id="KW-1185">Reference proteome</keyword>
<reference evidence="1 2" key="1">
    <citation type="submission" date="2020-08" db="EMBL/GenBank/DDBJ databases">
        <title>Genomic Encyclopedia of Type Strains, Phase IV (KMG-IV): sequencing the most valuable type-strain genomes for metagenomic binning, comparative biology and taxonomic classification.</title>
        <authorList>
            <person name="Goeker M."/>
        </authorList>
    </citation>
    <scope>NUCLEOTIDE SEQUENCE [LARGE SCALE GENOMIC DNA]</scope>
    <source>
        <strain evidence="1 2">DSM 21769</strain>
    </source>
</reference>
<comment type="caution">
    <text evidence="1">The sequence shown here is derived from an EMBL/GenBank/DDBJ whole genome shotgun (WGS) entry which is preliminary data.</text>
</comment>
<evidence type="ECO:0000313" key="2">
    <source>
        <dbReference type="Proteomes" id="UP000568839"/>
    </source>
</evidence>
<dbReference type="EMBL" id="JACHHJ010000001">
    <property type="protein sequence ID" value="MBB6448341.1"/>
    <property type="molecule type" value="Genomic_DNA"/>
</dbReference>
<dbReference type="AlphaFoldDB" id="A0A841PPW3"/>
<name>A0A841PPW3_9BACL</name>
<sequence>MLRPSAILKTRVVFFFHKEALAAACNNFVSRKALSFLNVLASYIYMKEHFNLTLTLTNRHMMLKIIVIIPMNSEDWK</sequence>
<evidence type="ECO:0000313" key="1">
    <source>
        <dbReference type="EMBL" id="MBB6448341.1"/>
    </source>
</evidence>
<proteinExistence type="predicted"/>
<dbReference type="Proteomes" id="UP000568839">
    <property type="component" value="Unassembled WGS sequence"/>
</dbReference>